<accession>A0ABQ1L0M9</accession>
<dbReference type="Proteomes" id="UP000597338">
    <property type="component" value="Unassembled WGS sequence"/>
</dbReference>
<reference evidence="2" key="1">
    <citation type="journal article" date="2019" name="Int. J. Syst. Evol. Microbiol.">
        <title>The Global Catalogue of Microorganisms (GCM) 10K type strain sequencing project: providing services to taxonomists for standard genome sequencing and annotation.</title>
        <authorList>
            <consortium name="The Broad Institute Genomics Platform"/>
            <consortium name="The Broad Institute Genome Sequencing Center for Infectious Disease"/>
            <person name="Wu L."/>
            <person name="Ma J."/>
        </authorList>
    </citation>
    <scope>NUCLEOTIDE SEQUENCE [LARGE SCALE GENOMIC DNA]</scope>
    <source>
        <strain evidence="2">CGMCC 1.15342</strain>
    </source>
</reference>
<evidence type="ECO:0000313" key="1">
    <source>
        <dbReference type="EMBL" id="GGC14177.1"/>
    </source>
</evidence>
<sequence length="54" mass="6760">MAWKKKTMYEDETRMRKDKPNELTFQLQQQGKAHNEKKHYFAKNSYVWMQHRLT</sequence>
<evidence type="ECO:0000313" key="2">
    <source>
        <dbReference type="Proteomes" id="UP000597338"/>
    </source>
</evidence>
<keyword evidence="2" id="KW-1185">Reference proteome</keyword>
<proteinExistence type="predicted"/>
<protein>
    <submittedName>
        <fullName evidence="1">Uncharacterized protein</fullName>
    </submittedName>
</protein>
<name>A0ABQ1L0M9_9SPHI</name>
<comment type="caution">
    <text evidence="1">The sequence shown here is derived from an EMBL/GenBank/DDBJ whole genome shotgun (WGS) entry which is preliminary data.</text>
</comment>
<gene>
    <name evidence="1" type="ORF">GCM10011386_02300</name>
</gene>
<organism evidence="1 2">
    <name type="scientific">Parapedobacter defluvii</name>
    <dbReference type="NCBI Taxonomy" id="2045106"/>
    <lineage>
        <taxon>Bacteria</taxon>
        <taxon>Pseudomonadati</taxon>
        <taxon>Bacteroidota</taxon>
        <taxon>Sphingobacteriia</taxon>
        <taxon>Sphingobacteriales</taxon>
        <taxon>Sphingobacteriaceae</taxon>
        <taxon>Parapedobacter</taxon>
    </lineage>
</organism>
<dbReference type="EMBL" id="BMIK01000001">
    <property type="protein sequence ID" value="GGC14177.1"/>
    <property type="molecule type" value="Genomic_DNA"/>
</dbReference>